<dbReference type="AlphaFoldDB" id="A0A1Y3QVF6"/>
<dbReference type="OrthoDB" id="9127144at2"/>
<gene>
    <name evidence="2" type="ORF">B5G41_08180</name>
</gene>
<evidence type="ECO:0000313" key="2">
    <source>
        <dbReference type="EMBL" id="OUN03653.1"/>
    </source>
</evidence>
<dbReference type="InterPro" id="IPR000182">
    <property type="entry name" value="GNAT_dom"/>
</dbReference>
<dbReference type="Gene3D" id="3.40.630.30">
    <property type="match status" value="1"/>
</dbReference>
<keyword evidence="2" id="KW-0808">Transferase</keyword>
<dbReference type="CDD" id="cd04301">
    <property type="entry name" value="NAT_SF"/>
    <property type="match status" value="1"/>
</dbReference>
<dbReference type="GO" id="GO:0016747">
    <property type="term" value="F:acyltransferase activity, transferring groups other than amino-acyl groups"/>
    <property type="evidence" value="ECO:0007669"/>
    <property type="project" value="InterPro"/>
</dbReference>
<dbReference type="Proteomes" id="UP000195772">
    <property type="component" value="Unassembled WGS sequence"/>
</dbReference>
<evidence type="ECO:0000259" key="1">
    <source>
        <dbReference type="PROSITE" id="PS51186"/>
    </source>
</evidence>
<dbReference type="EMBL" id="NFHB01000004">
    <property type="protein sequence ID" value="OUN03653.1"/>
    <property type="molecule type" value="Genomic_DNA"/>
</dbReference>
<dbReference type="SUPFAM" id="SSF55729">
    <property type="entry name" value="Acyl-CoA N-acyltransferases (Nat)"/>
    <property type="match status" value="1"/>
</dbReference>
<proteinExistence type="predicted"/>
<feature type="domain" description="N-acetyltransferase" evidence="1">
    <location>
        <begin position="8"/>
        <end position="145"/>
    </location>
</feature>
<dbReference type="eggNOG" id="COG0456">
    <property type="taxonomic scope" value="Bacteria"/>
</dbReference>
<sequence>MTRPLQFIPFKSRADKGWAEAWELYEKSFPYNERWSEEAYDRAFGDPNFEADGIWRGGEFIGILFHWGADGYRYVEHLAVSPALRGQNMGSAALSAFCRKVGRVILEIDPPEDDISIRRRHFYERLGFVANPYQYIHPSFRKPFTPHRLVLMSYPGAITYEEARSFADFVREAVLRYSEHEAPALPKLP</sequence>
<dbReference type="PROSITE" id="PS51186">
    <property type="entry name" value="GNAT"/>
    <property type="match status" value="1"/>
</dbReference>
<dbReference type="InterPro" id="IPR016181">
    <property type="entry name" value="Acyl_CoA_acyltransferase"/>
</dbReference>
<protein>
    <submittedName>
        <fullName evidence="2">GNAT family N-acetyltransferase</fullName>
    </submittedName>
</protein>
<comment type="caution">
    <text evidence="2">The sequence shown here is derived from an EMBL/GenBank/DDBJ whole genome shotgun (WGS) entry which is preliminary data.</text>
</comment>
<evidence type="ECO:0000313" key="3">
    <source>
        <dbReference type="Proteomes" id="UP000195772"/>
    </source>
</evidence>
<organism evidence="2 3">
    <name type="scientific">Alistipes onderdonkii</name>
    <dbReference type="NCBI Taxonomy" id="328813"/>
    <lineage>
        <taxon>Bacteria</taxon>
        <taxon>Pseudomonadati</taxon>
        <taxon>Bacteroidota</taxon>
        <taxon>Bacteroidia</taxon>
        <taxon>Bacteroidales</taxon>
        <taxon>Rikenellaceae</taxon>
        <taxon>Alistipes</taxon>
    </lineage>
</organism>
<dbReference type="Pfam" id="PF00583">
    <property type="entry name" value="Acetyltransf_1"/>
    <property type="match status" value="1"/>
</dbReference>
<accession>A0A1Y3QVF6</accession>
<dbReference type="RefSeq" id="WP_087402289.1">
    <property type="nucleotide sequence ID" value="NZ_NFHB01000004.1"/>
</dbReference>
<reference evidence="3" key="1">
    <citation type="submission" date="2017-04" db="EMBL/GenBank/DDBJ databases">
        <title>Function of individual gut microbiota members based on whole genome sequencing of pure cultures obtained from chicken caecum.</title>
        <authorList>
            <person name="Medvecky M."/>
            <person name="Cejkova D."/>
            <person name="Polansky O."/>
            <person name="Karasova D."/>
            <person name="Kubasova T."/>
            <person name="Cizek A."/>
            <person name="Rychlik I."/>
        </authorList>
    </citation>
    <scope>NUCLEOTIDE SEQUENCE [LARGE SCALE GENOMIC DNA]</scope>
    <source>
        <strain evidence="3">An90</strain>
    </source>
</reference>
<name>A0A1Y3QVF6_9BACT</name>